<accession>A0A914DBS6</accession>
<dbReference type="Gene3D" id="3.90.70.10">
    <property type="entry name" value="Cysteine proteinases"/>
    <property type="match status" value="1"/>
</dbReference>
<protein>
    <submittedName>
        <fullName evidence="2">Uncharacterized protein</fullName>
    </submittedName>
</protein>
<dbReference type="Proteomes" id="UP000887540">
    <property type="component" value="Unplaced"/>
</dbReference>
<dbReference type="WBParaSite" id="ACRNAN_scaffold221.g8612.t1">
    <property type="protein sequence ID" value="ACRNAN_scaffold221.g8612.t1"/>
    <property type="gene ID" value="ACRNAN_scaffold221.g8612"/>
</dbReference>
<dbReference type="AlphaFoldDB" id="A0A914DBS6"/>
<proteinExistence type="predicted"/>
<organism evidence="1 2">
    <name type="scientific">Acrobeloides nanus</name>
    <dbReference type="NCBI Taxonomy" id="290746"/>
    <lineage>
        <taxon>Eukaryota</taxon>
        <taxon>Metazoa</taxon>
        <taxon>Ecdysozoa</taxon>
        <taxon>Nematoda</taxon>
        <taxon>Chromadorea</taxon>
        <taxon>Rhabditida</taxon>
        <taxon>Tylenchina</taxon>
        <taxon>Cephalobomorpha</taxon>
        <taxon>Cephaloboidea</taxon>
        <taxon>Cephalobidae</taxon>
        <taxon>Acrobeloides</taxon>
    </lineage>
</organism>
<reference evidence="2" key="1">
    <citation type="submission" date="2022-11" db="UniProtKB">
        <authorList>
            <consortium name="WormBaseParasite"/>
        </authorList>
    </citation>
    <scope>IDENTIFICATION</scope>
</reference>
<keyword evidence="1" id="KW-1185">Reference proteome</keyword>
<evidence type="ECO:0000313" key="2">
    <source>
        <dbReference type="WBParaSite" id="ACRNAN_scaffold221.g8612.t1"/>
    </source>
</evidence>
<name>A0A914DBS6_9BILA</name>
<dbReference type="InterPro" id="IPR038765">
    <property type="entry name" value="Papain-like_cys_pep_sf"/>
</dbReference>
<dbReference type="SUPFAM" id="SSF54001">
    <property type="entry name" value="Cysteine proteinases"/>
    <property type="match status" value="1"/>
</dbReference>
<sequence length="320" mass="36784">MAILLEQGWKLPEEGHSKLFVQANHPDIIDEFVNLAKNIMKDNQIILNLVTRVTMDMYQIIPSINNFKPQKQKKNECYAHAVATVMHLSMRRIECREGGVPPFETLKNQLTELYGLNGANTKKVLEECCPSYRLRSKEINEQEARKAINERRPVVVTFALSEEQWEDFEKFYESNPKGTLTKDNLRSDYVSNKKGHAVVLMKCEPDCLILMNSGSKEFANEGFFKIAKAEVLNSIKCYDVYWEESDLKPSEKKAYEKRIQKDGVKTAQKVPEGIKNLPYICPVCQEESPASDFIGHFMEAICPKCRNKFKPLILGFKLFS</sequence>
<evidence type="ECO:0000313" key="1">
    <source>
        <dbReference type="Proteomes" id="UP000887540"/>
    </source>
</evidence>